<dbReference type="SUPFAM" id="SSF52540">
    <property type="entry name" value="P-loop containing nucleoside triphosphate hydrolases"/>
    <property type="match status" value="1"/>
</dbReference>
<gene>
    <name evidence="6" type="ORF">FUT82_10390</name>
    <name evidence="5" type="ORF">TPHV1_220035</name>
</gene>
<evidence type="ECO:0000313" key="8">
    <source>
        <dbReference type="Proteomes" id="UP000323594"/>
    </source>
</evidence>
<dbReference type="Proteomes" id="UP000042527">
    <property type="component" value="Unassembled WGS sequence"/>
</dbReference>
<dbReference type="CDD" id="cd03230">
    <property type="entry name" value="ABC_DR_subfamily_A"/>
    <property type="match status" value="1"/>
</dbReference>
<evidence type="ECO:0000313" key="7">
    <source>
        <dbReference type="Proteomes" id="UP000042527"/>
    </source>
</evidence>
<name>A0A0B7GZ22_TREPH</name>
<accession>A0A0B7GZ22</accession>
<evidence type="ECO:0000259" key="4">
    <source>
        <dbReference type="PROSITE" id="PS50893"/>
    </source>
</evidence>
<dbReference type="PANTHER" id="PTHR42939:SF3">
    <property type="entry name" value="ABC TRANSPORTER ATP-BINDING COMPONENT"/>
    <property type="match status" value="1"/>
</dbReference>
<dbReference type="PANTHER" id="PTHR42939">
    <property type="entry name" value="ABC TRANSPORTER ATP-BINDING PROTEIN ALBC-RELATED"/>
    <property type="match status" value="1"/>
</dbReference>
<dbReference type="EMBL" id="CP042817">
    <property type="protein sequence ID" value="QEJ98364.1"/>
    <property type="molecule type" value="Genomic_DNA"/>
</dbReference>
<dbReference type="EMBL" id="CDNC01000015">
    <property type="protein sequence ID" value="CEM61911.1"/>
    <property type="molecule type" value="Genomic_DNA"/>
</dbReference>
<dbReference type="OrthoDB" id="9804819at2"/>
<dbReference type="AlphaFoldDB" id="A0A0B7GZ22"/>
<dbReference type="Pfam" id="PF00005">
    <property type="entry name" value="ABC_tran"/>
    <property type="match status" value="1"/>
</dbReference>
<dbReference type="InterPro" id="IPR051782">
    <property type="entry name" value="ABC_Transporter_VariousFunc"/>
</dbReference>
<feature type="domain" description="ABC transporter" evidence="4">
    <location>
        <begin position="5"/>
        <end position="234"/>
    </location>
</feature>
<keyword evidence="7" id="KW-1185">Reference proteome</keyword>
<dbReference type="GO" id="GO:0005524">
    <property type="term" value="F:ATP binding"/>
    <property type="evidence" value="ECO:0007669"/>
    <property type="project" value="UniProtKB-KW"/>
</dbReference>
<dbReference type="Gene3D" id="3.40.50.300">
    <property type="entry name" value="P-loop containing nucleotide triphosphate hydrolases"/>
    <property type="match status" value="1"/>
</dbReference>
<dbReference type="PROSITE" id="PS50893">
    <property type="entry name" value="ABC_TRANSPORTER_2"/>
    <property type="match status" value="1"/>
</dbReference>
<dbReference type="Proteomes" id="UP000323594">
    <property type="component" value="Chromosome"/>
</dbReference>
<reference evidence="6 8" key="3">
    <citation type="submission" date="2019-08" db="EMBL/GenBank/DDBJ databases">
        <authorList>
            <person name="Kuhnert P."/>
        </authorList>
    </citation>
    <scope>NUCLEOTIDE SEQUENCE [LARGE SCALE GENOMIC DNA]</scope>
    <source>
        <strain evidence="6 8">B36.5</strain>
    </source>
</reference>
<keyword evidence="3 5" id="KW-0067">ATP-binding</keyword>
<dbReference type="GeneID" id="57753385"/>
<reference evidence="5" key="1">
    <citation type="submission" date="2015-01" db="EMBL/GenBank/DDBJ databases">
        <authorList>
            <person name="Xiang T."/>
            <person name="Song Y."/>
            <person name="Huang L."/>
            <person name="Wang B."/>
            <person name="Wu P."/>
        </authorList>
    </citation>
    <scope>NUCLEOTIDE SEQUENCE [LARGE SCALE GENOMIC DNA]</scope>
    <source>
        <strain evidence="5">V1</strain>
    </source>
</reference>
<evidence type="ECO:0000313" key="5">
    <source>
        <dbReference type="EMBL" id="CEM61911.1"/>
    </source>
</evidence>
<organism evidence="5 7">
    <name type="scientific">Treponema phagedenis</name>
    <dbReference type="NCBI Taxonomy" id="162"/>
    <lineage>
        <taxon>Bacteria</taxon>
        <taxon>Pseudomonadati</taxon>
        <taxon>Spirochaetota</taxon>
        <taxon>Spirochaetia</taxon>
        <taxon>Spirochaetales</taxon>
        <taxon>Treponemataceae</taxon>
        <taxon>Treponema</taxon>
    </lineage>
</organism>
<evidence type="ECO:0000256" key="3">
    <source>
        <dbReference type="ARBA" id="ARBA00022840"/>
    </source>
</evidence>
<dbReference type="RefSeq" id="WP_002699076.1">
    <property type="nucleotide sequence ID" value="NZ_CDNC01000015.1"/>
</dbReference>
<dbReference type="GO" id="GO:0016887">
    <property type="term" value="F:ATP hydrolysis activity"/>
    <property type="evidence" value="ECO:0007669"/>
    <property type="project" value="InterPro"/>
</dbReference>
<proteinExistence type="predicted"/>
<evidence type="ECO:0000256" key="1">
    <source>
        <dbReference type="ARBA" id="ARBA00022448"/>
    </source>
</evidence>
<dbReference type="InterPro" id="IPR027417">
    <property type="entry name" value="P-loop_NTPase"/>
</dbReference>
<evidence type="ECO:0000256" key="2">
    <source>
        <dbReference type="ARBA" id="ARBA00022741"/>
    </source>
</evidence>
<keyword evidence="1" id="KW-0813">Transport</keyword>
<keyword evidence="2" id="KW-0547">Nucleotide-binding</keyword>
<evidence type="ECO:0000313" key="6">
    <source>
        <dbReference type="EMBL" id="QEJ98364.1"/>
    </source>
</evidence>
<reference evidence="7" key="2">
    <citation type="submission" date="2015-01" db="EMBL/GenBank/DDBJ databases">
        <authorList>
            <person name="Manzoor Shahid"/>
            <person name="Zubair Saima"/>
        </authorList>
    </citation>
    <scope>NUCLEOTIDE SEQUENCE [LARGE SCALE GENOMIC DNA]</scope>
    <source>
        <strain evidence="7">V1</strain>
    </source>
</reference>
<dbReference type="InterPro" id="IPR003593">
    <property type="entry name" value="AAA+_ATPase"/>
</dbReference>
<protein>
    <submittedName>
        <fullName evidence="6">ABC transporter ATP-binding protein</fullName>
    </submittedName>
    <submittedName>
        <fullName evidence="5">ABC transporter, ATP-binding protein</fullName>
    </submittedName>
</protein>
<dbReference type="SMART" id="SM00382">
    <property type="entry name" value="AAA"/>
    <property type="match status" value="1"/>
</dbReference>
<sequence>MNTAIELEDVNFTIGKNDKTFSIKDVSFSVPQGTVMGLIGENGAGKTTLIHLLLSMYFKESGSIKLFEEEASRENIRHRDKIGVVLGWTPFYFLHTAKSAGKILSKIYSEWDDETYQKYLALFKIPEKKRITALSAGTLVKLQLAMALSHKARLLILDEPMNNLDPVARRYLIDVFLDFMQTEEHAILISSHLTNDLEKLCDAVTFIHEGQVLFSESMDNIADNWGVLKIDEASFKNLNRTSYLSYIKTKYAYEVLVNKKHEPQFSGMTCENARLEDIMYFYAGKGEH</sequence>
<dbReference type="InterPro" id="IPR003439">
    <property type="entry name" value="ABC_transporter-like_ATP-bd"/>
</dbReference>